<name>A0A0L0N2J3_TOLOC</name>
<feature type="compositionally biased region" description="Polar residues" evidence="1">
    <location>
        <begin position="147"/>
        <end position="160"/>
    </location>
</feature>
<keyword evidence="3" id="KW-1185">Reference proteome</keyword>
<dbReference type="STRING" id="1163406.A0A0L0N2J3"/>
<sequence length="160" mass="16918">MPLKSHRLLAANRSAEGTTNCDSAIAPACIKAITRKRLDQFYTSFAPSIPASTGPKVDTIDGGTAPGPQSGGDGEADLEFDITILIVYPQGTELYQTVANNDDIFNTFADADQRQCDEFMKLGLQGTTLVLSSGDDGVARRSGPSLGPNQDIFSSNTAED</sequence>
<proteinExistence type="predicted"/>
<feature type="region of interest" description="Disordered" evidence="1">
    <location>
        <begin position="53"/>
        <end position="75"/>
    </location>
</feature>
<organism evidence="2 3">
    <name type="scientific">Tolypocladium ophioglossoides (strain CBS 100239)</name>
    <name type="common">Snaketongue truffleclub</name>
    <name type="synonym">Elaphocordyceps ophioglossoides</name>
    <dbReference type="NCBI Taxonomy" id="1163406"/>
    <lineage>
        <taxon>Eukaryota</taxon>
        <taxon>Fungi</taxon>
        <taxon>Dikarya</taxon>
        <taxon>Ascomycota</taxon>
        <taxon>Pezizomycotina</taxon>
        <taxon>Sordariomycetes</taxon>
        <taxon>Hypocreomycetidae</taxon>
        <taxon>Hypocreales</taxon>
        <taxon>Ophiocordycipitaceae</taxon>
        <taxon>Tolypocladium</taxon>
    </lineage>
</organism>
<feature type="region of interest" description="Disordered" evidence="1">
    <location>
        <begin position="133"/>
        <end position="160"/>
    </location>
</feature>
<dbReference type="OrthoDB" id="4867732at2759"/>
<dbReference type="GO" id="GO:0004252">
    <property type="term" value="F:serine-type endopeptidase activity"/>
    <property type="evidence" value="ECO:0007669"/>
    <property type="project" value="InterPro"/>
</dbReference>
<evidence type="ECO:0000313" key="3">
    <source>
        <dbReference type="Proteomes" id="UP000036947"/>
    </source>
</evidence>
<dbReference type="Proteomes" id="UP000036947">
    <property type="component" value="Unassembled WGS sequence"/>
</dbReference>
<dbReference type="EMBL" id="LFRF01000026">
    <property type="protein sequence ID" value="KND88353.1"/>
    <property type="molecule type" value="Genomic_DNA"/>
</dbReference>
<evidence type="ECO:0000313" key="2">
    <source>
        <dbReference type="EMBL" id="KND88353.1"/>
    </source>
</evidence>
<dbReference type="InterPro" id="IPR036852">
    <property type="entry name" value="Peptidase_S8/S53_dom_sf"/>
</dbReference>
<dbReference type="Gene3D" id="3.40.50.200">
    <property type="entry name" value="Peptidase S8/S53 domain"/>
    <property type="match status" value="1"/>
</dbReference>
<dbReference type="AlphaFoldDB" id="A0A0L0N2J3"/>
<comment type="caution">
    <text evidence="2">The sequence shown here is derived from an EMBL/GenBank/DDBJ whole genome shotgun (WGS) entry which is preliminary data.</text>
</comment>
<protein>
    <submittedName>
        <fullName evidence="2">Aorsin</fullName>
    </submittedName>
</protein>
<accession>A0A0L0N2J3</accession>
<evidence type="ECO:0000256" key="1">
    <source>
        <dbReference type="SAM" id="MobiDB-lite"/>
    </source>
</evidence>
<reference evidence="2 3" key="1">
    <citation type="journal article" date="2015" name="BMC Genomics">
        <title>The genome of the truffle-parasite Tolypocladium ophioglossoides and the evolution of antifungal peptaibiotics.</title>
        <authorList>
            <person name="Quandt C.A."/>
            <person name="Bushley K.E."/>
            <person name="Spatafora J.W."/>
        </authorList>
    </citation>
    <scope>NUCLEOTIDE SEQUENCE [LARGE SCALE GENOMIC DNA]</scope>
    <source>
        <strain evidence="2 3">CBS 100239</strain>
    </source>
</reference>
<gene>
    <name evidence="2" type="ORF">TOPH_06976</name>
</gene>
<dbReference type="GO" id="GO:0006508">
    <property type="term" value="P:proteolysis"/>
    <property type="evidence" value="ECO:0007669"/>
    <property type="project" value="InterPro"/>
</dbReference>